<dbReference type="PANTHER" id="PTHR44068">
    <property type="entry name" value="ZGC:194242"/>
    <property type="match status" value="1"/>
</dbReference>
<evidence type="ECO:0000313" key="3">
    <source>
        <dbReference type="EMBL" id="KAB8137522.1"/>
    </source>
</evidence>
<evidence type="ECO:0000313" key="4">
    <source>
        <dbReference type="Proteomes" id="UP000480246"/>
    </source>
</evidence>
<dbReference type="GO" id="GO:0008757">
    <property type="term" value="F:S-adenosylmethionine-dependent methyltransferase activity"/>
    <property type="evidence" value="ECO:0007669"/>
    <property type="project" value="InterPro"/>
</dbReference>
<dbReference type="Proteomes" id="UP000480246">
    <property type="component" value="Unassembled WGS sequence"/>
</dbReference>
<keyword evidence="4" id="KW-1185">Reference proteome</keyword>
<gene>
    <name evidence="3" type="ORF">F9U64_08985</name>
</gene>
<evidence type="ECO:0000259" key="2">
    <source>
        <dbReference type="Pfam" id="PF08241"/>
    </source>
</evidence>
<keyword evidence="3" id="KW-0489">Methyltransferase</keyword>
<dbReference type="CDD" id="cd02440">
    <property type="entry name" value="AdoMet_MTases"/>
    <property type="match status" value="1"/>
</dbReference>
<dbReference type="Gene3D" id="3.40.50.150">
    <property type="entry name" value="Vaccinia Virus protein VP39"/>
    <property type="match status" value="1"/>
</dbReference>
<comment type="caution">
    <text evidence="3">The sequence shown here is derived from an EMBL/GenBank/DDBJ whole genome shotgun (WGS) entry which is preliminary data.</text>
</comment>
<accession>A0A7C8KST4</accession>
<dbReference type="OrthoDB" id="43862at2"/>
<dbReference type="GO" id="GO:0032259">
    <property type="term" value="P:methylation"/>
    <property type="evidence" value="ECO:0007669"/>
    <property type="project" value="UniProtKB-KW"/>
</dbReference>
<reference evidence="3 4" key="1">
    <citation type="submission" date="2019-10" db="EMBL/GenBank/DDBJ databases">
        <title>Gracilibacillus sp. nov. isolated from rice seeds.</title>
        <authorList>
            <person name="He S."/>
        </authorList>
    </citation>
    <scope>NUCLEOTIDE SEQUENCE [LARGE SCALE GENOMIC DNA]</scope>
    <source>
        <strain evidence="3 4">TD8</strain>
    </source>
</reference>
<dbReference type="AlphaFoldDB" id="A0A7C8KST4"/>
<keyword evidence="1 3" id="KW-0808">Transferase</keyword>
<dbReference type="EMBL" id="WEID01000042">
    <property type="protein sequence ID" value="KAB8137522.1"/>
    <property type="molecule type" value="Genomic_DNA"/>
</dbReference>
<evidence type="ECO:0000256" key="1">
    <source>
        <dbReference type="ARBA" id="ARBA00022679"/>
    </source>
</evidence>
<dbReference type="RefSeq" id="WP_153402662.1">
    <property type="nucleotide sequence ID" value="NZ_ML762428.1"/>
</dbReference>
<name>A0A7C8KST4_9BACI</name>
<proteinExistence type="predicted"/>
<dbReference type="PANTHER" id="PTHR44068:SF11">
    <property type="entry name" value="GERANYL DIPHOSPHATE 2-C-METHYLTRANSFERASE"/>
    <property type="match status" value="1"/>
</dbReference>
<protein>
    <submittedName>
        <fullName evidence="3">Methyltransferase domain-containing protein</fullName>
    </submittedName>
</protein>
<dbReference type="Pfam" id="PF08241">
    <property type="entry name" value="Methyltransf_11"/>
    <property type="match status" value="1"/>
</dbReference>
<organism evidence="3 4">
    <name type="scientific">Gracilibacillus oryzae</name>
    <dbReference type="NCBI Taxonomy" id="1672701"/>
    <lineage>
        <taxon>Bacteria</taxon>
        <taxon>Bacillati</taxon>
        <taxon>Bacillota</taxon>
        <taxon>Bacilli</taxon>
        <taxon>Bacillales</taxon>
        <taxon>Bacillaceae</taxon>
        <taxon>Gracilibacillus</taxon>
    </lineage>
</organism>
<sequence>MTSYQKLLAQLGMSYAHPGGKAATSLWMELLPVTNFGKILEIGCGIGQTLLAINNKTDADITGVDIHPQMTKKARMMTEKISTIDIVEASAENLPFEDDQFHLIVCESVLTFTNANKSMSEISRVLCDNGTVVLLEMTADPQLDQLDKDIIQNFYEIPQLFTRFEWLKLLLENGFTDVTLKQVHKNNVDSLPANQNIQWTDTMLKTIETHYHVNKQYGNSLQACLFLASKAVDTE</sequence>
<feature type="domain" description="Methyltransferase type 11" evidence="2">
    <location>
        <begin position="40"/>
        <end position="133"/>
    </location>
</feature>
<dbReference type="InterPro" id="IPR013216">
    <property type="entry name" value="Methyltransf_11"/>
</dbReference>
<dbReference type="InterPro" id="IPR029063">
    <property type="entry name" value="SAM-dependent_MTases_sf"/>
</dbReference>
<dbReference type="InterPro" id="IPR050447">
    <property type="entry name" value="Erg6_SMT_methyltransf"/>
</dbReference>
<dbReference type="SUPFAM" id="SSF53335">
    <property type="entry name" value="S-adenosyl-L-methionine-dependent methyltransferases"/>
    <property type="match status" value="1"/>
</dbReference>